<evidence type="ECO:0008006" key="4">
    <source>
        <dbReference type="Google" id="ProtNLM"/>
    </source>
</evidence>
<keyword evidence="3" id="KW-1185">Reference proteome</keyword>
<dbReference type="AlphaFoldDB" id="A0A8J9YDY3"/>
<dbReference type="EMBL" id="OV170227">
    <property type="protein sequence ID" value="CAH0728859.1"/>
    <property type="molecule type" value="Genomic_DNA"/>
</dbReference>
<dbReference type="Proteomes" id="UP000838878">
    <property type="component" value="Chromosome 7"/>
</dbReference>
<accession>A0A8J9YDY3</accession>
<evidence type="ECO:0000313" key="3">
    <source>
        <dbReference type="Proteomes" id="UP000838878"/>
    </source>
</evidence>
<evidence type="ECO:0000256" key="1">
    <source>
        <dbReference type="SAM" id="SignalP"/>
    </source>
</evidence>
<reference evidence="2" key="1">
    <citation type="submission" date="2021-12" db="EMBL/GenBank/DDBJ databases">
        <authorList>
            <person name="Martin H S."/>
        </authorList>
    </citation>
    <scope>NUCLEOTIDE SEQUENCE</scope>
</reference>
<gene>
    <name evidence="2" type="ORF">BINO364_LOCUS14029</name>
</gene>
<organism evidence="2 3">
    <name type="scientific">Brenthis ino</name>
    <name type="common">lesser marbled fritillary</name>
    <dbReference type="NCBI Taxonomy" id="405034"/>
    <lineage>
        <taxon>Eukaryota</taxon>
        <taxon>Metazoa</taxon>
        <taxon>Ecdysozoa</taxon>
        <taxon>Arthropoda</taxon>
        <taxon>Hexapoda</taxon>
        <taxon>Insecta</taxon>
        <taxon>Pterygota</taxon>
        <taxon>Neoptera</taxon>
        <taxon>Endopterygota</taxon>
        <taxon>Lepidoptera</taxon>
        <taxon>Glossata</taxon>
        <taxon>Ditrysia</taxon>
        <taxon>Papilionoidea</taxon>
        <taxon>Nymphalidae</taxon>
        <taxon>Heliconiinae</taxon>
        <taxon>Argynnini</taxon>
        <taxon>Brenthis</taxon>
    </lineage>
</organism>
<keyword evidence="1" id="KW-0732">Signal</keyword>
<dbReference type="OrthoDB" id="7789829at2759"/>
<evidence type="ECO:0000313" key="2">
    <source>
        <dbReference type="EMBL" id="CAH0728859.1"/>
    </source>
</evidence>
<proteinExistence type="predicted"/>
<feature type="non-terminal residue" evidence="2">
    <location>
        <position position="106"/>
    </location>
</feature>
<sequence>MFAKLAILCTFVAVSTAVFVPTAVHYSPASAVSSQSIVRHDQPSLVAAKVYTPVSKLAVASPAVYHAAPAPIAYHAVSTPIAYHTPIAKIVSQHEQIVSIIFITRL</sequence>
<protein>
    <recommendedName>
        <fullName evidence="4">Cuticle protein</fullName>
    </recommendedName>
</protein>
<feature type="signal peptide" evidence="1">
    <location>
        <begin position="1"/>
        <end position="17"/>
    </location>
</feature>
<feature type="chain" id="PRO_5035459610" description="Cuticle protein" evidence="1">
    <location>
        <begin position="18"/>
        <end position="106"/>
    </location>
</feature>
<name>A0A8J9YDY3_9NEOP</name>